<dbReference type="EMBL" id="JAMZIH010006770">
    <property type="protein sequence ID" value="KAJ1673593.1"/>
    <property type="molecule type" value="Genomic_DNA"/>
</dbReference>
<evidence type="ECO:0000313" key="2">
    <source>
        <dbReference type="Proteomes" id="UP001145114"/>
    </source>
</evidence>
<sequence length="506" mass="57024">DTPMSAETTISQAALCNEAIKKWAVYVEPFTHVVSLDEILGMARLKDAYDEFGGKFKVTIDKIMAALAKKKGYLLEGSRSSEAKGRLRPEELLEAQFAALLDVMLECLEVEVLPAQLPTIINEFWVGGNTHMPNSEGVSKKCVDIALVRNGADSTSWFDILLNIEVKSDADRILHLHRGQYAWYAAEEWPRQVRHYLLGGVLARSQLYIYYNDRNRKIYAASVGKLLLANPKESVGDLRNAVTFVLFLMTRTETELGLAFEDAARDLHALHIARSINPTDGAIVATTLEGLGGHSPDMTISDLKLVRLLRKIVGHASWLFKGTHDDGHGRLNVYVKFDAQDDRRESEIRVMNQLRAHGVQHSAQLIKGFKLKGHNKFRYELLALKDHGQPIDEYFVWLKERDMLNADVVRTVFKQILTALGQAERAQVLHRDVSAGNIVVKWPKGGTSVQATLIDWGYARITSGSDNRPDERGDDPITRTIIFMSLRVLRQFPRRTIIDDIESLFH</sequence>
<evidence type="ECO:0000313" key="1">
    <source>
        <dbReference type="EMBL" id="KAJ1673593.1"/>
    </source>
</evidence>
<protein>
    <submittedName>
        <fullName evidence="1">Uncharacterized protein</fullName>
    </submittedName>
</protein>
<keyword evidence="2" id="KW-1185">Reference proteome</keyword>
<accession>A0ACC1HD01</accession>
<dbReference type="Proteomes" id="UP001145114">
    <property type="component" value="Unassembled WGS sequence"/>
</dbReference>
<gene>
    <name evidence="1" type="ORF">EV182_004928</name>
</gene>
<reference evidence="1" key="1">
    <citation type="submission" date="2022-06" db="EMBL/GenBank/DDBJ databases">
        <title>Phylogenomic reconstructions and comparative analyses of Kickxellomycotina fungi.</title>
        <authorList>
            <person name="Reynolds N.K."/>
            <person name="Stajich J.E."/>
            <person name="Barry K."/>
            <person name="Grigoriev I.V."/>
            <person name="Crous P."/>
            <person name="Smith M.E."/>
        </authorList>
    </citation>
    <scope>NUCLEOTIDE SEQUENCE</scope>
    <source>
        <strain evidence="1">RSA 2271</strain>
    </source>
</reference>
<proteinExistence type="predicted"/>
<name>A0ACC1HD01_9FUNG</name>
<organism evidence="1 2">
    <name type="scientific">Spiromyces aspiralis</name>
    <dbReference type="NCBI Taxonomy" id="68401"/>
    <lineage>
        <taxon>Eukaryota</taxon>
        <taxon>Fungi</taxon>
        <taxon>Fungi incertae sedis</taxon>
        <taxon>Zoopagomycota</taxon>
        <taxon>Kickxellomycotina</taxon>
        <taxon>Kickxellomycetes</taxon>
        <taxon>Kickxellales</taxon>
        <taxon>Kickxellaceae</taxon>
        <taxon>Spiromyces</taxon>
    </lineage>
</organism>
<comment type="caution">
    <text evidence="1">The sequence shown here is derived from an EMBL/GenBank/DDBJ whole genome shotgun (WGS) entry which is preliminary data.</text>
</comment>
<feature type="non-terminal residue" evidence="1">
    <location>
        <position position="1"/>
    </location>
</feature>
<feature type="non-terminal residue" evidence="1">
    <location>
        <position position="506"/>
    </location>
</feature>